<organism evidence="2 3">
    <name type="scientific">Ambispora leptoticha</name>
    <dbReference type="NCBI Taxonomy" id="144679"/>
    <lineage>
        <taxon>Eukaryota</taxon>
        <taxon>Fungi</taxon>
        <taxon>Fungi incertae sedis</taxon>
        <taxon>Mucoromycota</taxon>
        <taxon>Glomeromycotina</taxon>
        <taxon>Glomeromycetes</taxon>
        <taxon>Archaeosporales</taxon>
        <taxon>Ambisporaceae</taxon>
        <taxon>Ambispora</taxon>
    </lineage>
</organism>
<accession>A0A9N9N4U8</accession>
<dbReference type="OrthoDB" id="2447478at2759"/>
<feature type="region of interest" description="Disordered" evidence="1">
    <location>
        <begin position="44"/>
        <end position="85"/>
    </location>
</feature>
<keyword evidence="3" id="KW-1185">Reference proteome</keyword>
<feature type="compositionally biased region" description="Acidic residues" evidence="1">
    <location>
        <begin position="44"/>
        <end position="67"/>
    </location>
</feature>
<evidence type="ECO:0000313" key="2">
    <source>
        <dbReference type="EMBL" id="CAG8702178.1"/>
    </source>
</evidence>
<dbReference type="Proteomes" id="UP000789508">
    <property type="component" value="Unassembled WGS sequence"/>
</dbReference>
<protein>
    <submittedName>
        <fullName evidence="2">13716_t:CDS:1</fullName>
    </submittedName>
</protein>
<dbReference type="EMBL" id="CAJVPS010019763">
    <property type="protein sequence ID" value="CAG8702178.1"/>
    <property type="molecule type" value="Genomic_DNA"/>
</dbReference>
<evidence type="ECO:0000313" key="3">
    <source>
        <dbReference type="Proteomes" id="UP000789508"/>
    </source>
</evidence>
<evidence type="ECO:0000256" key="1">
    <source>
        <dbReference type="SAM" id="MobiDB-lite"/>
    </source>
</evidence>
<sequence>ACIYELDLYAHPLWRLFDKIEYSINDLSSDSLFKAVIENDENLEEIMSDEELTNEESENSSSDEDSSGDSTVSSEELLKMKKRNN</sequence>
<dbReference type="AlphaFoldDB" id="A0A9N9N4U8"/>
<gene>
    <name evidence="2" type="ORF">ALEPTO_LOCUS11623</name>
</gene>
<comment type="caution">
    <text evidence="2">The sequence shown here is derived from an EMBL/GenBank/DDBJ whole genome shotgun (WGS) entry which is preliminary data.</text>
</comment>
<feature type="non-terminal residue" evidence="2">
    <location>
        <position position="1"/>
    </location>
</feature>
<reference evidence="2" key="1">
    <citation type="submission" date="2021-06" db="EMBL/GenBank/DDBJ databases">
        <authorList>
            <person name="Kallberg Y."/>
            <person name="Tangrot J."/>
            <person name="Rosling A."/>
        </authorList>
    </citation>
    <scope>NUCLEOTIDE SEQUENCE</scope>
    <source>
        <strain evidence="2">FL130A</strain>
    </source>
</reference>
<proteinExistence type="predicted"/>
<name>A0A9N9N4U8_9GLOM</name>